<name>A0A8J2JCN3_9HEXA</name>
<feature type="non-terminal residue" evidence="1">
    <location>
        <position position="1"/>
    </location>
</feature>
<dbReference type="Proteomes" id="UP000708208">
    <property type="component" value="Unassembled WGS sequence"/>
</dbReference>
<evidence type="ECO:0000313" key="2">
    <source>
        <dbReference type="Proteomes" id="UP000708208"/>
    </source>
</evidence>
<dbReference type="EMBL" id="CAJVCH010043509">
    <property type="protein sequence ID" value="CAG7717131.1"/>
    <property type="molecule type" value="Genomic_DNA"/>
</dbReference>
<reference evidence="1" key="1">
    <citation type="submission" date="2021-06" db="EMBL/GenBank/DDBJ databases">
        <authorList>
            <person name="Hodson N. C."/>
            <person name="Mongue J. A."/>
            <person name="Jaron S. K."/>
        </authorList>
    </citation>
    <scope>NUCLEOTIDE SEQUENCE</scope>
</reference>
<organism evidence="1 2">
    <name type="scientific">Allacma fusca</name>
    <dbReference type="NCBI Taxonomy" id="39272"/>
    <lineage>
        <taxon>Eukaryota</taxon>
        <taxon>Metazoa</taxon>
        <taxon>Ecdysozoa</taxon>
        <taxon>Arthropoda</taxon>
        <taxon>Hexapoda</taxon>
        <taxon>Collembola</taxon>
        <taxon>Symphypleona</taxon>
        <taxon>Sminthuridae</taxon>
        <taxon>Allacma</taxon>
    </lineage>
</organism>
<evidence type="ECO:0000313" key="1">
    <source>
        <dbReference type="EMBL" id="CAG7717131.1"/>
    </source>
</evidence>
<gene>
    <name evidence="1" type="ORF">AFUS01_LOCUS6605</name>
</gene>
<keyword evidence="2" id="KW-1185">Reference proteome</keyword>
<protein>
    <submittedName>
        <fullName evidence="1">Uncharacterized protein</fullName>
    </submittedName>
</protein>
<comment type="caution">
    <text evidence="1">The sequence shown here is derived from an EMBL/GenBank/DDBJ whole genome shotgun (WGS) entry which is preliminary data.</text>
</comment>
<proteinExistence type="predicted"/>
<accession>A0A8J2JCN3</accession>
<dbReference type="AlphaFoldDB" id="A0A8J2JCN3"/>
<sequence length="210" mass="23137">LLEPPTCAITLANHSKSTLFNPLYYVDPDWGQKLRLPPMIDGGKIEAICFKGNRPLKGSCRFLCTFEIGTTALRLTVVCWNCNEHCRLGIGFSPTNLPVDVSLYSALSKDSNSPDYWVFPYNEWSTSPVEIFASQGSFFVRDGVKCLLEVLNGLNVSLKLRGCRSCECTRILAEVPPLGSEVFIAAGKKGVEAAFAYEIEGTDLAEICIR</sequence>